<comment type="similarity">
    <text evidence="1">Belongs to the heat shock protein 70 family.</text>
</comment>
<keyword evidence="6" id="KW-1185">Reference proteome</keyword>
<dbReference type="Gene3D" id="3.30.420.40">
    <property type="match status" value="1"/>
</dbReference>
<evidence type="ECO:0000256" key="1">
    <source>
        <dbReference type="ARBA" id="ARBA00007381"/>
    </source>
</evidence>
<dbReference type="EMBL" id="JACEGQ020000001">
    <property type="protein sequence ID" value="KAH8519870.1"/>
    <property type="molecule type" value="Genomic_DNA"/>
</dbReference>
<dbReference type="GO" id="GO:0140662">
    <property type="term" value="F:ATP-dependent protein folding chaperone"/>
    <property type="evidence" value="ECO:0007669"/>
    <property type="project" value="InterPro"/>
</dbReference>
<comment type="caution">
    <text evidence="5">The sequence shown here is derived from an EMBL/GenBank/DDBJ whole genome shotgun (WGS) entry which is preliminary data.</text>
</comment>
<dbReference type="InterPro" id="IPR018181">
    <property type="entry name" value="Heat_shock_70_CS"/>
</dbReference>
<dbReference type="PROSITE" id="PS00297">
    <property type="entry name" value="HSP70_1"/>
    <property type="match status" value="1"/>
</dbReference>
<dbReference type="AlphaFoldDB" id="A0A8T2ZRE2"/>
<dbReference type="FunFam" id="3.30.420.40:FF:000028">
    <property type="entry name" value="heat shock 70 kDa protein-like"/>
    <property type="match status" value="1"/>
</dbReference>
<dbReference type="InterPro" id="IPR013126">
    <property type="entry name" value="Hsp_70_fam"/>
</dbReference>
<dbReference type="PANTHER" id="PTHR19375">
    <property type="entry name" value="HEAT SHOCK PROTEIN 70KDA"/>
    <property type="match status" value="1"/>
</dbReference>
<dbReference type="Pfam" id="PF00012">
    <property type="entry name" value="HSP70"/>
    <property type="match status" value="1"/>
</dbReference>
<feature type="compositionally biased region" description="Gly residues" evidence="4">
    <location>
        <begin position="168"/>
        <end position="182"/>
    </location>
</feature>
<reference evidence="5" key="1">
    <citation type="journal article" date="2021" name="J. Hered.">
        <title>Genome Assembly of Salicaceae Populus deltoides (Eastern Cottonwood) I-69 Based on Nanopore Sequencing and Hi-C Technologies.</title>
        <authorList>
            <person name="Bai S."/>
            <person name="Wu H."/>
            <person name="Zhang J."/>
            <person name="Pan Z."/>
            <person name="Zhao W."/>
            <person name="Li Z."/>
            <person name="Tong C."/>
        </authorList>
    </citation>
    <scope>NUCLEOTIDE SEQUENCE</scope>
    <source>
        <tissue evidence="5">Leaf</tissue>
    </source>
</reference>
<keyword evidence="3" id="KW-0067">ATP-binding</keyword>
<evidence type="ECO:0000313" key="5">
    <source>
        <dbReference type="EMBL" id="KAH8519870.1"/>
    </source>
</evidence>
<evidence type="ECO:0000256" key="4">
    <source>
        <dbReference type="SAM" id="MobiDB-lite"/>
    </source>
</evidence>
<dbReference type="PRINTS" id="PR00301">
    <property type="entry name" value="HEATSHOCK70"/>
</dbReference>
<gene>
    <name evidence="5" type="ORF">H0E87_001346</name>
</gene>
<dbReference type="GO" id="GO:0005524">
    <property type="term" value="F:ATP binding"/>
    <property type="evidence" value="ECO:0007669"/>
    <property type="project" value="UniProtKB-KW"/>
</dbReference>
<organism evidence="5 6">
    <name type="scientific">Populus deltoides</name>
    <name type="common">Eastern poplar</name>
    <name type="synonym">Eastern cottonwood</name>
    <dbReference type="NCBI Taxonomy" id="3696"/>
    <lineage>
        <taxon>Eukaryota</taxon>
        <taxon>Viridiplantae</taxon>
        <taxon>Streptophyta</taxon>
        <taxon>Embryophyta</taxon>
        <taxon>Tracheophyta</taxon>
        <taxon>Spermatophyta</taxon>
        <taxon>Magnoliopsida</taxon>
        <taxon>eudicotyledons</taxon>
        <taxon>Gunneridae</taxon>
        <taxon>Pentapetalae</taxon>
        <taxon>rosids</taxon>
        <taxon>fabids</taxon>
        <taxon>Malpighiales</taxon>
        <taxon>Salicaceae</taxon>
        <taxon>Saliceae</taxon>
        <taxon>Populus</taxon>
    </lineage>
</organism>
<dbReference type="InterPro" id="IPR043129">
    <property type="entry name" value="ATPase_NBD"/>
</dbReference>
<evidence type="ECO:0000313" key="6">
    <source>
        <dbReference type="Proteomes" id="UP000807159"/>
    </source>
</evidence>
<dbReference type="SUPFAM" id="SSF53067">
    <property type="entry name" value="Actin-like ATPase domain"/>
    <property type="match status" value="1"/>
</dbReference>
<proteinExistence type="inferred from homology"/>
<sequence length="248" mass="26218">MATAALIRSLRRRDVASAPLSAFRCLTNNVKPSWAPSNFSQNWAGLSRAFSAKPAGGDVIGVDLGTTNSCVAVMEGKNPKVIENAEGSRTTPSVVAFTPKGELLVGTPAKRQAVNSVFHFFLQIKLSDWCPVLVYFSDTVFFVDDIKSKLDAANKAVSKIGEHMSKGSSGGGDGASGGGSQGGDQTPEADYEEADSYLNLLTAVQVAWCHYLLVMIIVGGCSSVTHPCKEIDCNFSLAALTGLDEPHE</sequence>
<dbReference type="Proteomes" id="UP000807159">
    <property type="component" value="Chromosome 1"/>
</dbReference>
<name>A0A8T2ZRE2_POPDE</name>
<feature type="region of interest" description="Disordered" evidence="4">
    <location>
        <begin position="163"/>
        <end position="189"/>
    </location>
</feature>
<evidence type="ECO:0000256" key="3">
    <source>
        <dbReference type="ARBA" id="ARBA00022840"/>
    </source>
</evidence>
<evidence type="ECO:0000256" key="2">
    <source>
        <dbReference type="ARBA" id="ARBA00022741"/>
    </source>
</evidence>
<protein>
    <submittedName>
        <fullName evidence="5">Uncharacterized protein</fullName>
    </submittedName>
</protein>
<accession>A0A8T2ZRE2</accession>
<keyword evidence="2" id="KW-0547">Nucleotide-binding</keyword>